<sequence length="66" mass="7484">MKKEKDQTKKTEKKKTKRASGASSGHTAAECERAHLAYRPKWLHLALFRHLTLPLQVVLLASSDLE</sequence>
<proteinExistence type="predicted"/>
<evidence type="ECO:0000313" key="2">
    <source>
        <dbReference type="EMBL" id="MPC55228.1"/>
    </source>
</evidence>
<dbReference type="AlphaFoldDB" id="A0A5B7GDG8"/>
<dbReference type="EMBL" id="VSRR010012993">
    <property type="protein sequence ID" value="MPC55228.1"/>
    <property type="molecule type" value="Genomic_DNA"/>
</dbReference>
<evidence type="ECO:0000256" key="1">
    <source>
        <dbReference type="SAM" id="MobiDB-lite"/>
    </source>
</evidence>
<feature type="region of interest" description="Disordered" evidence="1">
    <location>
        <begin position="1"/>
        <end position="28"/>
    </location>
</feature>
<protein>
    <submittedName>
        <fullName evidence="2">Uncharacterized protein</fullName>
    </submittedName>
</protein>
<accession>A0A5B7GDG8</accession>
<name>A0A5B7GDG8_PORTR</name>
<evidence type="ECO:0000313" key="3">
    <source>
        <dbReference type="Proteomes" id="UP000324222"/>
    </source>
</evidence>
<dbReference type="Proteomes" id="UP000324222">
    <property type="component" value="Unassembled WGS sequence"/>
</dbReference>
<organism evidence="2 3">
    <name type="scientific">Portunus trituberculatus</name>
    <name type="common">Swimming crab</name>
    <name type="synonym">Neptunus trituberculatus</name>
    <dbReference type="NCBI Taxonomy" id="210409"/>
    <lineage>
        <taxon>Eukaryota</taxon>
        <taxon>Metazoa</taxon>
        <taxon>Ecdysozoa</taxon>
        <taxon>Arthropoda</taxon>
        <taxon>Crustacea</taxon>
        <taxon>Multicrustacea</taxon>
        <taxon>Malacostraca</taxon>
        <taxon>Eumalacostraca</taxon>
        <taxon>Eucarida</taxon>
        <taxon>Decapoda</taxon>
        <taxon>Pleocyemata</taxon>
        <taxon>Brachyura</taxon>
        <taxon>Eubrachyura</taxon>
        <taxon>Portunoidea</taxon>
        <taxon>Portunidae</taxon>
        <taxon>Portuninae</taxon>
        <taxon>Portunus</taxon>
    </lineage>
</organism>
<feature type="compositionally biased region" description="Basic and acidic residues" evidence="1">
    <location>
        <begin position="1"/>
        <end position="10"/>
    </location>
</feature>
<keyword evidence="3" id="KW-1185">Reference proteome</keyword>
<gene>
    <name evidence="2" type="ORF">E2C01_049160</name>
</gene>
<reference evidence="2 3" key="1">
    <citation type="submission" date="2019-05" db="EMBL/GenBank/DDBJ databases">
        <title>Another draft genome of Portunus trituberculatus and its Hox gene families provides insights of decapod evolution.</title>
        <authorList>
            <person name="Jeong J.-H."/>
            <person name="Song I."/>
            <person name="Kim S."/>
            <person name="Choi T."/>
            <person name="Kim D."/>
            <person name="Ryu S."/>
            <person name="Kim W."/>
        </authorList>
    </citation>
    <scope>NUCLEOTIDE SEQUENCE [LARGE SCALE GENOMIC DNA]</scope>
    <source>
        <tissue evidence="2">Muscle</tissue>
    </source>
</reference>
<comment type="caution">
    <text evidence="2">The sequence shown here is derived from an EMBL/GenBank/DDBJ whole genome shotgun (WGS) entry which is preliminary data.</text>
</comment>